<dbReference type="InterPro" id="IPR027304">
    <property type="entry name" value="Trigger_fact/SurA_dom_sf"/>
</dbReference>
<keyword evidence="4" id="KW-1133">Transmembrane helix</keyword>
<evidence type="ECO:0000256" key="6">
    <source>
        <dbReference type="ARBA" id="ARBA00023186"/>
    </source>
</evidence>
<dbReference type="InterPro" id="IPR014274">
    <property type="entry name" value="PPIase_EpsD"/>
</dbReference>
<dbReference type="Proteomes" id="UP001177769">
    <property type="component" value="Chromosome"/>
</dbReference>
<protein>
    <submittedName>
        <fullName evidence="11">EpsD family peptidyl-prolyl cis-trans isomerase</fullName>
        <ecNumber evidence="11">5.2.1.8</ecNumber>
    </submittedName>
</protein>
<keyword evidence="9" id="KW-0732">Signal</keyword>
<evidence type="ECO:0000259" key="10">
    <source>
        <dbReference type="Pfam" id="PF13145"/>
    </source>
</evidence>
<keyword evidence="6" id="KW-0143">Chaperone</keyword>
<evidence type="ECO:0000256" key="7">
    <source>
        <dbReference type="ARBA" id="ARBA00038408"/>
    </source>
</evidence>
<dbReference type="PANTHER" id="PTHR47529">
    <property type="entry name" value="PEPTIDYL-PROLYL CIS-TRANS ISOMERASE D"/>
    <property type="match status" value="1"/>
</dbReference>
<dbReference type="Gene3D" id="1.10.8.1040">
    <property type="match status" value="1"/>
</dbReference>
<keyword evidence="11" id="KW-0413">Isomerase</keyword>
<feature type="region of interest" description="Disordered" evidence="8">
    <location>
        <begin position="290"/>
        <end position="316"/>
    </location>
</feature>
<evidence type="ECO:0000313" key="12">
    <source>
        <dbReference type="Proteomes" id="UP001177769"/>
    </source>
</evidence>
<dbReference type="KEGG" id="pais:PFX98_13985"/>
<accession>A0AA95NI91</accession>
<dbReference type="AlphaFoldDB" id="A0AA95NI91"/>
<dbReference type="NCBIfam" id="TIGR02925">
    <property type="entry name" value="cis_trans_EpsD"/>
    <property type="match status" value="1"/>
</dbReference>
<sequence>MNLMMKKQGAASLRVAVIAAAALTLVLAGCGDKKGGDKASQTAAKVNKEEITVHQINFVLQRQQGLKPEQAEAASRQVLERLIEQELAVQKAQDLKLDRDPRVVQQIEAAKREILARAYVERTGEAVAKPTAEEIAAYYSAKPALFKERRLYSLQEIAIEAKPDQLETLRSKLQAAKNMGEFVEFLKANEFRFTGNQAVRAAEQLPLASLDRIAAMKDGDSVISQGPNGLQVLFLVGSRSQPVGEDQARPAIEQFLTNQRKSELVQKDMKALREAAKIEYVGKFAEGAPGAAPAAEATPAASVAAPAPAPAPAASGLDASAISKGMGLKK</sequence>
<reference evidence="11" key="1">
    <citation type="submission" date="2023-01" db="EMBL/GenBank/DDBJ databases">
        <title>Whole genome sequence of Paucibacter sp. S2-9 isolated from pond sediment.</title>
        <authorList>
            <person name="Jung J.Y."/>
        </authorList>
    </citation>
    <scope>NUCLEOTIDE SEQUENCE</scope>
    <source>
        <strain evidence="11">S2-9</strain>
    </source>
</reference>
<keyword evidence="3" id="KW-0812">Transmembrane</keyword>
<evidence type="ECO:0000256" key="1">
    <source>
        <dbReference type="ARBA" id="ARBA00004401"/>
    </source>
</evidence>
<dbReference type="InterPro" id="IPR052029">
    <property type="entry name" value="PpiD_chaperone"/>
</dbReference>
<feature type="chain" id="PRO_5041633998" evidence="9">
    <location>
        <begin position="29"/>
        <end position="330"/>
    </location>
</feature>
<dbReference type="SUPFAM" id="SSF109998">
    <property type="entry name" value="Triger factor/SurA peptide-binding domain-like"/>
    <property type="match status" value="1"/>
</dbReference>
<keyword evidence="12" id="KW-1185">Reference proteome</keyword>
<dbReference type="PROSITE" id="PS51257">
    <property type="entry name" value="PROKAR_LIPOPROTEIN"/>
    <property type="match status" value="1"/>
</dbReference>
<dbReference type="Pfam" id="PF13624">
    <property type="entry name" value="SurA_N_3"/>
    <property type="match status" value="1"/>
</dbReference>
<evidence type="ECO:0000256" key="9">
    <source>
        <dbReference type="SAM" id="SignalP"/>
    </source>
</evidence>
<name>A0AA95NI91_9BURK</name>
<dbReference type="EMBL" id="CP116346">
    <property type="protein sequence ID" value="WIT10046.1"/>
    <property type="molecule type" value="Genomic_DNA"/>
</dbReference>
<organism evidence="11 12">
    <name type="scientific">Paucibacter sediminis</name>
    <dbReference type="NCBI Taxonomy" id="3019553"/>
    <lineage>
        <taxon>Bacteria</taxon>
        <taxon>Pseudomonadati</taxon>
        <taxon>Pseudomonadota</taxon>
        <taxon>Betaproteobacteria</taxon>
        <taxon>Burkholderiales</taxon>
        <taxon>Sphaerotilaceae</taxon>
        <taxon>Roseateles</taxon>
    </lineage>
</organism>
<evidence type="ECO:0000256" key="4">
    <source>
        <dbReference type="ARBA" id="ARBA00022989"/>
    </source>
</evidence>
<evidence type="ECO:0000256" key="3">
    <source>
        <dbReference type="ARBA" id="ARBA00022692"/>
    </source>
</evidence>
<evidence type="ECO:0000313" key="11">
    <source>
        <dbReference type="EMBL" id="WIT10046.1"/>
    </source>
</evidence>
<comment type="similarity">
    <text evidence="7">Belongs to the PpiD chaperone family.</text>
</comment>
<dbReference type="GO" id="GO:0003755">
    <property type="term" value="F:peptidyl-prolyl cis-trans isomerase activity"/>
    <property type="evidence" value="ECO:0007669"/>
    <property type="project" value="UniProtKB-EC"/>
</dbReference>
<dbReference type="Pfam" id="PF13145">
    <property type="entry name" value="Rotamase_2"/>
    <property type="match status" value="1"/>
</dbReference>
<feature type="signal peptide" evidence="9">
    <location>
        <begin position="1"/>
        <end position="28"/>
    </location>
</feature>
<keyword evidence="2" id="KW-1003">Cell membrane</keyword>
<gene>
    <name evidence="11" type="ORF">PFX98_13985</name>
</gene>
<feature type="domain" description="PpiC" evidence="10">
    <location>
        <begin position="130"/>
        <end position="249"/>
    </location>
</feature>
<proteinExistence type="inferred from homology"/>
<dbReference type="InterPro" id="IPR000297">
    <property type="entry name" value="PPIase_PpiC"/>
</dbReference>
<dbReference type="RefSeq" id="WP_285231115.1">
    <property type="nucleotide sequence ID" value="NZ_CP116346.1"/>
</dbReference>
<evidence type="ECO:0000256" key="2">
    <source>
        <dbReference type="ARBA" id="ARBA00022475"/>
    </source>
</evidence>
<evidence type="ECO:0000256" key="5">
    <source>
        <dbReference type="ARBA" id="ARBA00023136"/>
    </source>
</evidence>
<dbReference type="PANTHER" id="PTHR47529:SF1">
    <property type="entry name" value="PERIPLASMIC CHAPERONE PPID"/>
    <property type="match status" value="1"/>
</dbReference>
<dbReference type="EC" id="5.2.1.8" evidence="11"/>
<dbReference type="GO" id="GO:0005886">
    <property type="term" value="C:plasma membrane"/>
    <property type="evidence" value="ECO:0007669"/>
    <property type="project" value="UniProtKB-SubCell"/>
</dbReference>
<comment type="subcellular location">
    <subcellularLocation>
        <location evidence="1">Cell membrane</location>
        <topology evidence="1">Single-pass type II membrane protein</topology>
    </subcellularLocation>
</comment>
<evidence type="ECO:0000256" key="8">
    <source>
        <dbReference type="SAM" id="MobiDB-lite"/>
    </source>
</evidence>
<keyword evidence="5" id="KW-0472">Membrane</keyword>